<feature type="domain" description="Aminoglycoside phosphotransferase" evidence="1">
    <location>
        <begin position="46"/>
        <end position="282"/>
    </location>
</feature>
<sequence>MSEIPSIATLSIATPEEDQPIPTPEEIAACTDFVFNDKLWGGGTKVVRIGKYVAKYAGHIKLREVENLQFLAKYPKIAAPRYRAHGHLPGAKDRDGKGGLYIVTDYLEGETVEAAFDKLSPVDKEEVIRLIREQIDEIRNIPDEGYLGGVGGTHYVNNSLTIFKNLLKLPPGADPSPQRLGPFATYDAFVDSWTQRLTDELVYEPFVPVTAICNKMAREIWSKNTRTVFTHGDLAPKNIMLTRLGTNPDGSGIFRVTIIDWDVAGFYPEWWEFADAPLWWGSTPAWWVESIEKIMPTYFSERWVYDFYFRALVQH</sequence>
<dbReference type="Pfam" id="PF01636">
    <property type="entry name" value="APH"/>
    <property type="match status" value="1"/>
</dbReference>
<dbReference type="SUPFAM" id="SSF56112">
    <property type="entry name" value="Protein kinase-like (PK-like)"/>
    <property type="match status" value="1"/>
</dbReference>
<keyword evidence="3" id="KW-1185">Reference proteome</keyword>
<evidence type="ECO:0000313" key="2">
    <source>
        <dbReference type="EMBL" id="PPJ56255.1"/>
    </source>
</evidence>
<comment type="caution">
    <text evidence="2">The sequence shown here is derived from an EMBL/GenBank/DDBJ whole genome shotgun (WGS) entry which is preliminary data.</text>
</comment>
<dbReference type="InterPro" id="IPR051678">
    <property type="entry name" value="AGP_Transferase"/>
</dbReference>
<name>A0A2S6C955_9PEZI</name>
<dbReference type="Gene3D" id="3.90.1200.10">
    <property type="match status" value="1"/>
</dbReference>
<reference evidence="3" key="1">
    <citation type="journal article" date="2017" name="bioRxiv">
        <title>Conservation of a gene cluster reveals novel cercosporin biosynthetic mechanisms and extends production to the genus Colletotrichum.</title>
        <authorList>
            <person name="de Jonge R."/>
            <person name="Ebert M.K."/>
            <person name="Huitt-Roehl C.R."/>
            <person name="Pal P."/>
            <person name="Suttle J.C."/>
            <person name="Spanner R.E."/>
            <person name="Neubauer J.D."/>
            <person name="Jurick W.M.II."/>
            <person name="Stott K.A."/>
            <person name="Secor G.A."/>
            <person name="Thomma B.P.H.J."/>
            <person name="Van de Peer Y."/>
            <person name="Townsend C.A."/>
            <person name="Bolton M.D."/>
        </authorList>
    </citation>
    <scope>NUCLEOTIDE SEQUENCE [LARGE SCALE GENOMIC DNA]</scope>
    <source>
        <strain evidence="3">CBS538.71</strain>
    </source>
</reference>
<accession>A0A2S6C955</accession>
<dbReference type="InterPro" id="IPR011009">
    <property type="entry name" value="Kinase-like_dom_sf"/>
</dbReference>
<dbReference type="AlphaFoldDB" id="A0A2S6C955"/>
<dbReference type="OrthoDB" id="4177236at2759"/>
<dbReference type="EMBL" id="PNEN01000521">
    <property type="protein sequence ID" value="PPJ56255.1"/>
    <property type="molecule type" value="Genomic_DNA"/>
</dbReference>
<evidence type="ECO:0000313" key="3">
    <source>
        <dbReference type="Proteomes" id="UP000237631"/>
    </source>
</evidence>
<gene>
    <name evidence="2" type="ORF">CBER1_06356</name>
</gene>
<dbReference type="PANTHER" id="PTHR21310">
    <property type="entry name" value="AMINOGLYCOSIDE PHOSPHOTRANSFERASE-RELATED-RELATED"/>
    <property type="match status" value="1"/>
</dbReference>
<protein>
    <recommendedName>
        <fullName evidence="1">Aminoglycoside phosphotransferase domain-containing protein</fullName>
    </recommendedName>
</protein>
<organism evidence="2 3">
    <name type="scientific">Cercospora berteroae</name>
    <dbReference type="NCBI Taxonomy" id="357750"/>
    <lineage>
        <taxon>Eukaryota</taxon>
        <taxon>Fungi</taxon>
        <taxon>Dikarya</taxon>
        <taxon>Ascomycota</taxon>
        <taxon>Pezizomycotina</taxon>
        <taxon>Dothideomycetes</taxon>
        <taxon>Dothideomycetidae</taxon>
        <taxon>Mycosphaerellales</taxon>
        <taxon>Mycosphaerellaceae</taxon>
        <taxon>Cercospora</taxon>
    </lineage>
</organism>
<proteinExistence type="predicted"/>
<dbReference type="Proteomes" id="UP000237631">
    <property type="component" value="Unassembled WGS sequence"/>
</dbReference>
<dbReference type="PANTHER" id="PTHR21310:SF48">
    <property type="entry name" value="AMINOGLYCOSIDE PHOSPHOTRANSFERASE DOMAIN-CONTAINING PROTEIN"/>
    <property type="match status" value="1"/>
</dbReference>
<dbReference type="InterPro" id="IPR002575">
    <property type="entry name" value="Aminoglycoside_PTrfase"/>
</dbReference>
<evidence type="ECO:0000259" key="1">
    <source>
        <dbReference type="Pfam" id="PF01636"/>
    </source>
</evidence>